<sequence>MAVTRGASKRQRIEPKHALEVLPGSAWRIIGKHVADFDRVAFGFTCKTFLEAVTMATANPDLKKKVALKTDLRGHRLFEEMPRFSLNWFQWVFQSFERRKGAPGLWHGPGWYYDHFYDSHLMYLAAFQGSKKAMEWLVSQGIPLKIKGKYFRSVNNEVVAVLGAAAGGHIAMLEWLRSKGCEFDESTCSGAAKGGHLDVLKWLRSQDPPCDWDQETCRKAARRGHLDVLQWARSQDPPCDWNWRTCKWAARGGHLDVLKWLRSQDPPCPWDAWTCLGQLEEVTLMFCSGLEARTRLVIGAR</sequence>
<dbReference type="Gene3D" id="1.25.40.20">
    <property type="entry name" value="Ankyrin repeat-containing domain"/>
    <property type="match status" value="1"/>
</dbReference>
<evidence type="ECO:0000313" key="1">
    <source>
        <dbReference type="EMBL" id="QDZ24476.1"/>
    </source>
</evidence>
<name>A0A5B8MWC3_9CHLO</name>
<dbReference type="Proteomes" id="UP000316726">
    <property type="component" value="Chromosome 13"/>
</dbReference>
<dbReference type="SUPFAM" id="SSF48403">
    <property type="entry name" value="Ankyrin repeat"/>
    <property type="match status" value="1"/>
</dbReference>
<dbReference type="EMBL" id="CP031046">
    <property type="protein sequence ID" value="QDZ24476.1"/>
    <property type="molecule type" value="Genomic_DNA"/>
</dbReference>
<organism evidence="1 2">
    <name type="scientific">Chloropicon primus</name>
    <dbReference type="NCBI Taxonomy" id="1764295"/>
    <lineage>
        <taxon>Eukaryota</taxon>
        <taxon>Viridiplantae</taxon>
        <taxon>Chlorophyta</taxon>
        <taxon>Chloropicophyceae</taxon>
        <taxon>Chloropicales</taxon>
        <taxon>Chloropicaceae</taxon>
        <taxon>Chloropicon</taxon>
    </lineage>
</organism>
<dbReference type="OrthoDB" id="60283at2759"/>
<proteinExistence type="predicted"/>
<dbReference type="InterPro" id="IPR036770">
    <property type="entry name" value="Ankyrin_rpt-contain_sf"/>
</dbReference>
<dbReference type="PANTHER" id="PTHR46586:SF3">
    <property type="entry name" value="ANKYRIN REPEAT-CONTAINING PROTEIN"/>
    <property type="match status" value="1"/>
</dbReference>
<keyword evidence="2" id="KW-1185">Reference proteome</keyword>
<gene>
    <name evidence="1" type="ORF">A3770_13p69940</name>
</gene>
<dbReference type="InterPro" id="IPR052050">
    <property type="entry name" value="SecEffector_AnkRepeat"/>
</dbReference>
<evidence type="ECO:0000313" key="2">
    <source>
        <dbReference type="Proteomes" id="UP000316726"/>
    </source>
</evidence>
<reference evidence="1 2" key="1">
    <citation type="submission" date="2018-07" db="EMBL/GenBank/DDBJ databases">
        <title>The complete nuclear genome of the prasinophyte Chloropicon primus (CCMP1205).</title>
        <authorList>
            <person name="Pombert J.-F."/>
            <person name="Otis C."/>
            <person name="Turmel M."/>
            <person name="Lemieux C."/>
        </authorList>
    </citation>
    <scope>NUCLEOTIDE SEQUENCE [LARGE SCALE GENOMIC DNA]</scope>
    <source>
        <strain evidence="1 2">CCMP1205</strain>
    </source>
</reference>
<evidence type="ECO:0008006" key="3">
    <source>
        <dbReference type="Google" id="ProtNLM"/>
    </source>
</evidence>
<dbReference type="AlphaFoldDB" id="A0A5B8MWC3"/>
<dbReference type="STRING" id="1764295.A0A5B8MWC3"/>
<accession>A0A5B8MWC3</accession>
<dbReference type="PANTHER" id="PTHR46586">
    <property type="entry name" value="ANKYRIN REPEAT-CONTAINING PROTEIN"/>
    <property type="match status" value="1"/>
</dbReference>
<dbReference type="InterPro" id="IPR002110">
    <property type="entry name" value="Ankyrin_rpt"/>
</dbReference>
<dbReference type="Pfam" id="PF13637">
    <property type="entry name" value="Ank_4"/>
    <property type="match status" value="1"/>
</dbReference>
<protein>
    <recommendedName>
        <fullName evidence="3">Ankyrin repeat domain-containing protein</fullName>
    </recommendedName>
</protein>